<protein>
    <recommendedName>
        <fullName evidence="3">Probable chemoreceptor glutamine deamidase CheD</fullName>
        <ecNumber evidence="3">3.5.1.44</ecNumber>
    </recommendedName>
</protein>
<dbReference type="HAMAP" id="MF_01440">
    <property type="entry name" value="CheD"/>
    <property type="match status" value="1"/>
</dbReference>
<organism evidence="5 6">
    <name type="scientific">Vagococcus carniphilus</name>
    <dbReference type="NCBI Taxonomy" id="218144"/>
    <lineage>
        <taxon>Bacteria</taxon>
        <taxon>Bacillati</taxon>
        <taxon>Bacillota</taxon>
        <taxon>Bacilli</taxon>
        <taxon>Lactobacillales</taxon>
        <taxon>Enterococcaceae</taxon>
        <taxon>Vagococcus</taxon>
    </lineage>
</organism>
<dbReference type="Proteomes" id="UP000288028">
    <property type="component" value="Unassembled WGS sequence"/>
</dbReference>
<keyword evidence="6" id="KW-1185">Reference proteome</keyword>
<dbReference type="CDD" id="cd16352">
    <property type="entry name" value="CheD"/>
    <property type="match status" value="1"/>
</dbReference>
<dbReference type="InterPro" id="IPR005659">
    <property type="entry name" value="Chemorcpt_Glu_NH3ase_CheD"/>
</dbReference>
<dbReference type="GO" id="GO:0006935">
    <property type="term" value="P:chemotaxis"/>
    <property type="evidence" value="ECO:0007669"/>
    <property type="project" value="UniProtKB-UniRule"/>
</dbReference>
<evidence type="ECO:0000256" key="1">
    <source>
        <dbReference type="ARBA" id="ARBA00022500"/>
    </source>
</evidence>
<dbReference type="InterPro" id="IPR038592">
    <property type="entry name" value="CheD-like_sf"/>
</dbReference>
<proteinExistence type="inferred from homology"/>
<dbReference type="PROSITE" id="PS51257">
    <property type="entry name" value="PROKAR_LIPOPROTEIN"/>
    <property type="match status" value="1"/>
</dbReference>
<reference evidence="5 6" key="1">
    <citation type="submission" date="2017-05" db="EMBL/GenBank/DDBJ databases">
        <title>Vagococcus spp. assemblies.</title>
        <authorList>
            <person name="Gulvik C.A."/>
        </authorList>
    </citation>
    <scope>NUCLEOTIDE SEQUENCE [LARGE SCALE GENOMIC DNA]</scope>
    <source>
        <strain evidence="5 6">SS1714</strain>
    </source>
</reference>
<dbReference type="EC" id="3.5.1.44" evidence="3"/>
<reference evidence="4" key="2">
    <citation type="submission" date="2023-03" db="EMBL/GenBank/DDBJ databases">
        <authorList>
            <person name="Shen W."/>
            <person name="Cai J."/>
        </authorList>
    </citation>
    <scope>NUCLEOTIDE SEQUENCE</scope>
    <source>
        <strain evidence="4">P96-3</strain>
    </source>
</reference>
<comment type="catalytic activity">
    <reaction evidence="3">
        <text>L-glutaminyl-[protein] + H2O = L-glutamyl-[protein] + NH4(+)</text>
        <dbReference type="Rhea" id="RHEA:16441"/>
        <dbReference type="Rhea" id="RHEA-COMP:10207"/>
        <dbReference type="Rhea" id="RHEA-COMP:10208"/>
        <dbReference type="ChEBI" id="CHEBI:15377"/>
        <dbReference type="ChEBI" id="CHEBI:28938"/>
        <dbReference type="ChEBI" id="CHEBI:29973"/>
        <dbReference type="ChEBI" id="CHEBI:30011"/>
        <dbReference type="EC" id="3.5.1.44"/>
    </reaction>
</comment>
<comment type="function">
    <text evidence="3">Probably deamidates glutamine residues to glutamate on methyl-accepting chemotaxis receptors (MCPs), playing an important role in chemotaxis.</text>
</comment>
<dbReference type="EMBL" id="JARQBZ010000009">
    <property type="protein sequence ID" value="MDT2833664.1"/>
    <property type="molecule type" value="Genomic_DNA"/>
</dbReference>
<evidence type="ECO:0000313" key="4">
    <source>
        <dbReference type="EMBL" id="MDT2833664.1"/>
    </source>
</evidence>
<evidence type="ECO:0000256" key="2">
    <source>
        <dbReference type="ARBA" id="ARBA00022801"/>
    </source>
</evidence>
<dbReference type="Proteomes" id="UP001268577">
    <property type="component" value="Unassembled WGS sequence"/>
</dbReference>
<dbReference type="PANTHER" id="PTHR35147">
    <property type="entry name" value="CHEMORECEPTOR GLUTAMINE DEAMIDASE CHED-RELATED"/>
    <property type="match status" value="1"/>
</dbReference>
<name>A0A430B4R7_9ENTE</name>
<gene>
    <name evidence="3" type="primary">cheD</name>
    <name evidence="5" type="ORF">CBF28_06390</name>
    <name evidence="4" type="ORF">P7H70_06310</name>
</gene>
<dbReference type="AlphaFoldDB" id="A0A430B4R7"/>
<dbReference type="Pfam" id="PF03975">
    <property type="entry name" value="CheD"/>
    <property type="match status" value="1"/>
</dbReference>
<dbReference type="PANTHER" id="PTHR35147:SF1">
    <property type="entry name" value="CHEMORECEPTOR GLUTAMINE DEAMIDASE CHED-RELATED"/>
    <property type="match status" value="1"/>
</dbReference>
<dbReference type="Gene3D" id="3.30.1330.200">
    <property type="match status" value="1"/>
</dbReference>
<comment type="caution">
    <text evidence="5">The sequence shown here is derived from an EMBL/GenBank/DDBJ whole genome shotgun (WGS) entry which is preliminary data.</text>
</comment>
<keyword evidence="2 3" id="KW-0378">Hydrolase</keyword>
<evidence type="ECO:0000313" key="5">
    <source>
        <dbReference type="EMBL" id="RSU15350.1"/>
    </source>
</evidence>
<dbReference type="SUPFAM" id="SSF64438">
    <property type="entry name" value="CNF1/YfiH-like putative cysteine hydrolases"/>
    <property type="match status" value="1"/>
</dbReference>
<dbReference type="OrthoDB" id="9807202at2"/>
<sequence length="162" mass="17873">MSEQIKVGISDYKITHAPNQLLTLGLGSCVGVVLYDKKSKIGGLSHIMLPDSQMFSGRNQIKIEKFADLAIPQMVTELKEKEGVNRLVAKIAGGASMFKLENVKHNQNIGERNIQAVEQVLKELKIPIVAKHVGGNMGRSLFVDLETLSVSVKMVNRDIYEL</sequence>
<keyword evidence="1 3" id="KW-0145">Chemotaxis</keyword>
<evidence type="ECO:0000313" key="6">
    <source>
        <dbReference type="Proteomes" id="UP000288028"/>
    </source>
</evidence>
<dbReference type="InterPro" id="IPR011324">
    <property type="entry name" value="Cytotoxic_necrot_fac-like_cat"/>
</dbReference>
<comment type="similarity">
    <text evidence="3">Belongs to the CheD family.</text>
</comment>
<dbReference type="GeneID" id="95580678"/>
<evidence type="ECO:0000256" key="3">
    <source>
        <dbReference type="HAMAP-Rule" id="MF_01440"/>
    </source>
</evidence>
<dbReference type="RefSeq" id="WP_126793142.1">
    <property type="nucleotide sequence ID" value="NZ_CP060720.1"/>
</dbReference>
<dbReference type="GO" id="GO:0050568">
    <property type="term" value="F:protein-glutamine glutaminase activity"/>
    <property type="evidence" value="ECO:0007669"/>
    <property type="project" value="UniProtKB-UniRule"/>
</dbReference>
<dbReference type="EMBL" id="NGKB01000005">
    <property type="protein sequence ID" value="RSU15350.1"/>
    <property type="molecule type" value="Genomic_DNA"/>
</dbReference>
<accession>A0A430B4R7</accession>